<feature type="region of interest" description="Disordered" evidence="5">
    <location>
        <begin position="147"/>
        <end position="207"/>
    </location>
</feature>
<protein>
    <recommendedName>
        <fullName evidence="10">Mid2 domain-containing protein</fullName>
    </recommendedName>
</protein>
<accession>A0A2B7Y2U8</accession>
<evidence type="ECO:0000256" key="4">
    <source>
        <dbReference type="ARBA" id="ARBA00023136"/>
    </source>
</evidence>
<feature type="compositionally biased region" description="Low complexity" evidence="5">
    <location>
        <begin position="147"/>
        <end position="178"/>
    </location>
</feature>
<dbReference type="Proteomes" id="UP000223968">
    <property type="component" value="Unassembled WGS sequence"/>
</dbReference>
<feature type="chain" id="PRO_5012970819" description="Mid2 domain-containing protein" evidence="7">
    <location>
        <begin position="24"/>
        <end position="478"/>
    </location>
</feature>
<keyword evidence="4 6" id="KW-0472">Membrane</keyword>
<sequence length="478" mass="52109">MQLSHFYVSVFSSWASLSALAWASPTVTPPPCPSPLTWQGEIVAGVYSGECLAVSGPTQPAGAMKDTKRERRQVLARKVARRSGKRKRISYGSDGKKRQIFEEPLPEFEPLTIFPDDPDPTPFWEWEDEYTTTEDFFATTEDYFGTTTTSEYSTEEPTSAATLTSAGTTNTGATQVTTPPSTSLVAPTSLATEPATPAKSSDSKTGGIIAGSSIGGIAALAIAYLVFVAWRRSRKKKFEDNPNDAPPPYNDPPMRGNGNVQNGFSMHRVAQDDQGHSRNRSWPLALNPPDPPDDQQEQTRRQENRGSRRFYAVAPPNDVPDGSSSSSTLSSNPSTPQFQATFAYSQPSNLSEPFSSLPIVTEESSSQEHSPVDCHAPPHIPEPAAAASSRQPTTYGSRGNSIDNIRRSLSSTISRNNSRSNRQYLGSPDYDWQYVSYPNSHDIGRPQDVSPIEPNGTDSLPFSGPRNPQMTYTPGGRY</sequence>
<dbReference type="GO" id="GO:0016020">
    <property type="term" value="C:membrane"/>
    <property type="evidence" value="ECO:0007669"/>
    <property type="project" value="UniProtKB-SubCell"/>
</dbReference>
<feature type="compositionally biased region" description="Basic and acidic residues" evidence="5">
    <location>
        <begin position="297"/>
        <end position="306"/>
    </location>
</feature>
<keyword evidence="9" id="KW-1185">Reference proteome</keyword>
<evidence type="ECO:0000256" key="1">
    <source>
        <dbReference type="ARBA" id="ARBA00004167"/>
    </source>
</evidence>
<dbReference type="GO" id="GO:0071944">
    <property type="term" value="C:cell periphery"/>
    <property type="evidence" value="ECO:0007669"/>
    <property type="project" value="UniProtKB-ARBA"/>
</dbReference>
<feature type="compositionally biased region" description="Polar residues" evidence="5">
    <location>
        <begin position="388"/>
        <end position="403"/>
    </location>
</feature>
<comment type="subcellular location">
    <subcellularLocation>
        <location evidence="1">Membrane</location>
        <topology evidence="1">Single-pass membrane protein</topology>
    </subcellularLocation>
</comment>
<feature type="compositionally biased region" description="Polar residues" evidence="5">
    <location>
        <begin position="456"/>
        <end position="472"/>
    </location>
</feature>
<evidence type="ECO:0000256" key="7">
    <source>
        <dbReference type="SAM" id="SignalP"/>
    </source>
</evidence>
<evidence type="ECO:0008006" key="10">
    <source>
        <dbReference type="Google" id="ProtNLM"/>
    </source>
</evidence>
<evidence type="ECO:0000313" key="9">
    <source>
        <dbReference type="Proteomes" id="UP000223968"/>
    </source>
</evidence>
<keyword evidence="3 6" id="KW-1133">Transmembrane helix</keyword>
<dbReference type="InterPro" id="IPR051694">
    <property type="entry name" value="Immunoregulatory_rcpt-like"/>
</dbReference>
<feature type="transmembrane region" description="Helical" evidence="6">
    <location>
        <begin position="208"/>
        <end position="230"/>
    </location>
</feature>
<dbReference type="PANTHER" id="PTHR15549:SF30">
    <property type="entry name" value="MID2 DOMAIN-CONTAINING PROTEIN"/>
    <property type="match status" value="1"/>
</dbReference>
<keyword evidence="7" id="KW-0732">Signal</keyword>
<dbReference type="AlphaFoldDB" id="A0A2B7Y2U8"/>
<feature type="signal peptide" evidence="7">
    <location>
        <begin position="1"/>
        <end position="23"/>
    </location>
</feature>
<gene>
    <name evidence="8" type="ORF">AJ79_02382</name>
</gene>
<reference evidence="8 9" key="1">
    <citation type="submission" date="2017-10" db="EMBL/GenBank/DDBJ databases">
        <title>Comparative genomics in systemic dimorphic fungi from Ajellomycetaceae.</title>
        <authorList>
            <person name="Munoz J.F."/>
            <person name="Mcewen J.G."/>
            <person name="Clay O.K."/>
            <person name="Cuomo C.A."/>
        </authorList>
    </citation>
    <scope>NUCLEOTIDE SEQUENCE [LARGE SCALE GENOMIC DNA]</scope>
    <source>
        <strain evidence="8 9">UAMH5409</strain>
    </source>
</reference>
<feature type="compositionally biased region" description="Low complexity" evidence="5">
    <location>
        <begin position="315"/>
        <end position="336"/>
    </location>
</feature>
<dbReference type="OrthoDB" id="4188534at2759"/>
<name>A0A2B7Y2U8_9EURO</name>
<keyword evidence="2 6" id="KW-0812">Transmembrane</keyword>
<evidence type="ECO:0000313" key="8">
    <source>
        <dbReference type="EMBL" id="PGH15600.1"/>
    </source>
</evidence>
<feature type="region of interest" description="Disordered" evidence="5">
    <location>
        <begin position="236"/>
        <end position="339"/>
    </location>
</feature>
<feature type="region of interest" description="Disordered" evidence="5">
    <location>
        <begin position="359"/>
        <end position="404"/>
    </location>
</feature>
<feature type="compositionally biased region" description="Polar residues" evidence="5">
    <location>
        <begin position="179"/>
        <end position="191"/>
    </location>
</feature>
<comment type="caution">
    <text evidence="8">The sequence shown here is derived from an EMBL/GenBank/DDBJ whole genome shotgun (WGS) entry which is preliminary data.</text>
</comment>
<evidence type="ECO:0000256" key="6">
    <source>
        <dbReference type="SAM" id="Phobius"/>
    </source>
</evidence>
<evidence type="ECO:0000256" key="3">
    <source>
        <dbReference type="ARBA" id="ARBA00022989"/>
    </source>
</evidence>
<evidence type="ECO:0000256" key="2">
    <source>
        <dbReference type="ARBA" id="ARBA00022692"/>
    </source>
</evidence>
<dbReference type="EMBL" id="PDNB01000024">
    <property type="protein sequence ID" value="PGH15600.1"/>
    <property type="molecule type" value="Genomic_DNA"/>
</dbReference>
<proteinExistence type="predicted"/>
<evidence type="ECO:0000256" key="5">
    <source>
        <dbReference type="SAM" id="MobiDB-lite"/>
    </source>
</evidence>
<dbReference type="PANTHER" id="PTHR15549">
    <property type="entry name" value="PAIRED IMMUNOGLOBULIN-LIKE TYPE 2 RECEPTOR"/>
    <property type="match status" value="1"/>
</dbReference>
<feature type="region of interest" description="Disordered" evidence="5">
    <location>
        <begin position="437"/>
        <end position="478"/>
    </location>
</feature>
<organism evidence="8 9">
    <name type="scientific">Helicocarpus griseus UAMH5409</name>
    <dbReference type="NCBI Taxonomy" id="1447875"/>
    <lineage>
        <taxon>Eukaryota</taxon>
        <taxon>Fungi</taxon>
        <taxon>Dikarya</taxon>
        <taxon>Ascomycota</taxon>
        <taxon>Pezizomycotina</taxon>
        <taxon>Eurotiomycetes</taxon>
        <taxon>Eurotiomycetidae</taxon>
        <taxon>Onygenales</taxon>
        <taxon>Ajellomycetaceae</taxon>
        <taxon>Helicocarpus</taxon>
    </lineage>
</organism>